<proteinExistence type="evidence at transcript level"/>
<organism evidence="1">
    <name type="scientific">Mus musculus</name>
    <name type="common">Mouse</name>
    <dbReference type="NCBI Taxonomy" id="10090"/>
    <lineage>
        <taxon>Eukaryota</taxon>
        <taxon>Metazoa</taxon>
        <taxon>Chordata</taxon>
        <taxon>Craniata</taxon>
        <taxon>Vertebrata</taxon>
        <taxon>Euteleostomi</taxon>
        <taxon>Mammalia</taxon>
        <taxon>Eutheria</taxon>
        <taxon>Euarchontoglires</taxon>
        <taxon>Glires</taxon>
        <taxon>Rodentia</taxon>
        <taxon>Myomorpha</taxon>
        <taxon>Muroidea</taxon>
        <taxon>Muridae</taxon>
        <taxon>Murinae</taxon>
        <taxon>Mus</taxon>
        <taxon>Mus</taxon>
    </lineage>
</organism>
<name>C6EQH9_MOUSE</name>
<reference evidence="1" key="1">
    <citation type="submission" date="2007-10" db="EMBL/GenBank/DDBJ databases">
        <title>An active antisense promoter in mouse L1 retrotransposons has implications for fusion gene expression and epigenetic control.</title>
        <authorList>
            <person name="Li J."/>
            <person name="Symer D.E."/>
        </authorList>
    </citation>
    <scope>NUCLEOTIDE SEQUENCE</scope>
    <source>
        <strain evidence="1">C57BL/6J</strain>
        <tissue evidence="1">Testis</tissue>
    </source>
</reference>
<dbReference type="AlphaFoldDB" id="C6EQH9"/>
<protein>
    <submittedName>
        <fullName evidence="1">ASL1/AK132805 fusion protein</fullName>
    </submittedName>
</protein>
<sequence>MLADSSLVWLSSERLCQHVTNTDADTQSLRTAMDKLGEWMKELKGIATP</sequence>
<accession>C6EQH9</accession>
<dbReference type="EMBL" id="EU234017">
    <property type="protein sequence ID" value="ACD47043.1"/>
    <property type="molecule type" value="mRNA"/>
</dbReference>
<evidence type="ECO:0000313" key="1">
    <source>
        <dbReference type="EMBL" id="ACD47043.1"/>
    </source>
</evidence>